<reference evidence="1" key="1">
    <citation type="submission" date="2018-05" db="EMBL/GenBank/DDBJ databases">
        <title>Draft genome of Mucuna pruriens seed.</title>
        <authorList>
            <person name="Nnadi N.E."/>
            <person name="Vos R."/>
            <person name="Hasami M.H."/>
            <person name="Devisetty U.K."/>
            <person name="Aguiy J.C."/>
        </authorList>
    </citation>
    <scope>NUCLEOTIDE SEQUENCE [LARGE SCALE GENOMIC DNA]</scope>
    <source>
        <strain evidence="1">JCA_2017</strain>
    </source>
</reference>
<sequence length="71" mass="8085">MPIEENLKLTKESGGKKVVATQCKSLIERVKKILCYINDTLTNEFFGANNNDVKFVGYTDSDWAKNVETRK</sequence>
<protein>
    <submittedName>
        <fullName evidence="1">Uncharacterized protein</fullName>
    </submittedName>
</protein>
<dbReference type="EMBL" id="QJKJ01009822">
    <property type="protein sequence ID" value="RDX75495.1"/>
    <property type="molecule type" value="Genomic_DNA"/>
</dbReference>
<gene>
    <name evidence="1" type="ORF">CR513_44619</name>
</gene>
<keyword evidence="2" id="KW-1185">Reference proteome</keyword>
<name>A0A371FB41_MUCPR</name>
<feature type="non-terminal residue" evidence="1">
    <location>
        <position position="1"/>
    </location>
</feature>
<dbReference type="Proteomes" id="UP000257109">
    <property type="component" value="Unassembled WGS sequence"/>
</dbReference>
<evidence type="ECO:0000313" key="2">
    <source>
        <dbReference type="Proteomes" id="UP000257109"/>
    </source>
</evidence>
<comment type="caution">
    <text evidence="1">The sequence shown here is derived from an EMBL/GenBank/DDBJ whole genome shotgun (WGS) entry which is preliminary data.</text>
</comment>
<dbReference type="AlphaFoldDB" id="A0A371FB41"/>
<evidence type="ECO:0000313" key="1">
    <source>
        <dbReference type="EMBL" id="RDX75495.1"/>
    </source>
</evidence>
<accession>A0A371FB41</accession>
<organism evidence="1 2">
    <name type="scientific">Mucuna pruriens</name>
    <name type="common">Velvet bean</name>
    <name type="synonym">Dolichos pruriens</name>
    <dbReference type="NCBI Taxonomy" id="157652"/>
    <lineage>
        <taxon>Eukaryota</taxon>
        <taxon>Viridiplantae</taxon>
        <taxon>Streptophyta</taxon>
        <taxon>Embryophyta</taxon>
        <taxon>Tracheophyta</taxon>
        <taxon>Spermatophyta</taxon>
        <taxon>Magnoliopsida</taxon>
        <taxon>eudicotyledons</taxon>
        <taxon>Gunneridae</taxon>
        <taxon>Pentapetalae</taxon>
        <taxon>rosids</taxon>
        <taxon>fabids</taxon>
        <taxon>Fabales</taxon>
        <taxon>Fabaceae</taxon>
        <taxon>Papilionoideae</taxon>
        <taxon>50 kb inversion clade</taxon>
        <taxon>NPAAA clade</taxon>
        <taxon>indigoferoid/millettioid clade</taxon>
        <taxon>Phaseoleae</taxon>
        <taxon>Mucuna</taxon>
    </lineage>
</organism>
<proteinExistence type="predicted"/>
<dbReference type="OrthoDB" id="1922643at2759"/>